<keyword evidence="8" id="KW-0969">Cilium</keyword>
<dbReference type="RefSeq" id="XP_007933323.2">
    <property type="nucleotide sequence ID" value="XM_007935132.2"/>
</dbReference>
<dbReference type="OrthoDB" id="197839at2759"/>
<evidence type="ECO:0000313" key="16">
    <source>
        <dbReference type="RefSeq" id="XP_007933323.2"/>
    </source>
</evidence>
<dbReference type="GO" id="GO:0031514">
    <property type="term" value="C:motile cilium"/>
    <property type="evidence" value="ECO:0007669"/>
    <property type="project" value="TreeGrafter"/>
</dbReference>
<evidence type="ECO:0000256" key="13">
    <source>
        <dbReference type="ARBA" id="ARBA00046114"/>
    </source>
</evidence>
<evidence type="ECO:0000256" key="6">
    <source>
        <dbReference type="ARBA" id="ARBA00022846"/>
    </source>
</evidence>
<evidence type="ECO:0000256" key="10">
    <source>
        <dbReference type="ARBA" id="ARBA00023242"/>
    </source>
</evidence>
<gene>
    <name evidence="16" type="primary">MNS1</name>
</gene>
<dbReference type="AlphaFoldDB" id="A0A8B6ZCD4"/>
<dbReference type="GO" id="GO:0005856">
    <property type="term" value="C:cytoskeleton"/>
    <property type="evidence" value="ECO:0007669"/>
    <property type="project" value="UniProtKB-ARBA"/>
</dbReference>
<dbReference type="Pfam" id="PF13868">
    <property type="entry name" value="TPH"/>
    <property type="match status" value="1"/>
</dbReference>
<dbReference type="GO" id="GO:0005634">
    <property type="term" value="C:nucleus"/>
    <property type="evidence" value="ECO:0007669"/>
    <property type="project" value="UniProtKB-SubCell"/>
</dbReference>
<dbReference type="Proteomes" id="UP000694850">
    <property type="component" value="Unplaced"/>
</dbReference>
<dbReference type="GO" id="GO:0044782">
    <property type="term" value="P:cilium organization"/>
    <property type="evidence" value="ECO:0007669"/>
    <property type="project" value="TreeGrafter"/>
</dbReference>
<evidence type="ECO:0000256" key="7">
    <source>
        <dbReference type="ARBA" id="ARBA00023054"/>
    </source>
</evidence>
<keyword evidence="10" id="KW-0539">Nucleus</keyword>
<keyword evidence="6" id="KW-0282">Flagellum</keyword>
<evidence type="ECO:0000256" key="4">
    <source>
        <dbReference type="ARBA" id="ARBA00014813"/>
    </source>
</evidence>
<name>A0A8B6ZCD4_ORYAF</name>
<dbReference type="PANTHER" id="PTHR19265:SF0">
    <property type="entry name" value="MEIOSIS-SPECIFIC NUCLEAR STRUCTURAL PROTEIN 1"/>
    <property type="match status" value="1"/>
</dbReference>
<dbReference type="GeneID" id="103192206"/>
<keyword evidence="15" id="KW-1185">Reference proteome</keyword>
<evidence type="ECO:0000256" key="1">
    <source>
        <dbReference type="ARBA" id="ARBA00004123"/>
    </source>
</evidence>
<dbReference type="InterPro" id="IPR043597">
    <property type="entry name" value="TPH_dom"/>
</dbReference>
<evidence type="ECO:0000256" key="11">
    <source>
        <dbReference type="ARBA" id="ARBA00023254"/>
    </source>
</evidence>
<evidence type="ECO:0000256" key="8">
    <source>
        <dbReference type="ARBA" id="ARBA00023069"/>
    </source>
</evidence>
<evidence type="ECO:0000256" key="12">
    <source>
        <dbReference type="ARBA" id="ARBA00023273"/>
    </source>
</evidence>
<evidence type="ECO:0000256" key="14">
    <source>
        <dbReference type="ARBA" id="ARBA00047133"/>
    </source>
</evidence>
<keyword evidence="5" id="KW-0963">Cytoplasm</keyword>
<keyword evidence="9" id="KW-0206">Cytoskeleton</keyword>
<dbReference type="GO" id="GO:0051321">
    <property type="term" value="P:meiotic cell cycle"/>
    <property type="evidence" value="ECO:0007669"/>
    <property type="project" value="UniProtKB-KW"/>
</dbReference>
<accession>A0A8B6ZCD4</accession>
<comment type="similarity">
    <text evidence="3">Belongs to the MNS1 family.</text>
</comment>
<evidence type="ECO:0000256" key="9">
    <source>
        <dbReference type="ARBA" id="ARBA00023212"/>
    </source>
</evidence>
<proteinExistence type="inferred from homology"/>
<dbReference type="PANTHER" id="PTHR19265">
    <property type="entry name" value="MEIOSIS-SPECIFIC NUCLEAR STRUCTURAL PROTEIN 1"/>
    <property type="match status" value="1"/>
</dbReference>
<keyword evidence="12" id="KW-0966">Cell projection</keyword>
<evidence type="ECO:0000256" key="5">
    <source>
        <dbReference type="ARBA" id="ARBA00022490"/>
    </source>
</evidence>
<evidence type="ECO:0000256" key="2">
    <source>
        <dbReference type="ARBA" id="ARBA00004611"/>
    </source>
</evidence>
<comment type="subunit">
    <text evidence="14">Able to form oligomers. Microtubule inner protein component of sperm flagellar doublet microtubules. Interacts with ODAD1. Interacts with BBOF1.</text>
</comment>
<comment type="function">
    <text evidence="13">Microtubule inner protein (MIP) part of the dynein-decorated doublet microtubules (DMTs) in cilia axoneme, which is required for motile cilia beating. May play a role in the control of meiotic division and germ cell differentiation through regulation of pairing and recombination during meiosis. Required for sperm flagella assembly. May play a role in the assembly and function of the outer dynein arm-docking complex (ODA-DC). ODA-DC mediates outer dynein arms (ODA) binding onto the axonemal doublet microtubules.</text>
</comment>
<keyword evidence="11" id="KW-0469">Meiosis</keyword>
<dbReference type="CTD" id="55329"/>
<organism evidence="15 16">
    <name type="scientific">Orycteropus afer afer</name>
    <dbReference type="NCBI Taxonomy" id="1230840"/>
    <lineage>
        <taxon>Eukaryota</taxon>
        <taxon>Metazoa</taxon>
        <taxon>Chordata</taxon>
        <taxon>Craniata</taxon>
        <taxon>Vertebrata</taxon>
        <taxon>Euteleostomi</taxon>
        <taxon>Mammalia</taxon>
        <taxon>Eutheria</taxon>
        <taxon>Afrotheria</taxon>
        <taxon>Tubulidentata</taxon>
        <taxon>Orycteropodidae</taxon>
        <taxon>Orycteropus</taxon>
    </lineage>
</organism>
<dbReference type="InterPro" id="IPR026504">
    <property type="entry name" value="MNS1"/>
</dbReference>
<evidence type="ECO:0000256" key="3">
    <source>
        <dbReference type="ARBA" id="ARBA00009158"/>
    </source>
</evidence>
<comment type="subcellular location">
    <subcellularLocation>
        <location evidence="2">Cytoplasm</location>
        <location evidence="2">Cytoskeleton</location>
        <location evidence="2">Flagellum axoneme</location>
    </subcellularLocation>
    <subcellularLocation>
        <location evidence="1">Nucleus</location>
    </subcellularLocation>
</comment>
<keyword evidence="7" id="KW-0175">Coiled coil</keyword>
<sequence length="561" mass="68017">MTPDPGGPILQGFNVSDTKTPIKEAAPPGSQETLWRLYLAAPNRRPRIELVGPRQALALRWRLLGHRTSKRRNLSFAERHQKLVDENYSKKLHIKALEKIDSQVRDLKVKNENDDHVERKRFLRLLQNEQFELDMEEAIQKAEENKRLRELQLEQEEKLASELAKLKHERLKDEKMRQQVRENSIELRELEKKLKAAYMNKERAAQIAEKDSIKYEQMKRDAEIARAMMEEHERVIEAENAAKDRRNKIKAQYYDDLEKQLEEQEQKKQEAYVQLLKEKLMIDEIVRKIYEEDQLEKQQKLEKMNAIRRYMEEFQKEQALWRQKKREEMEEENRKIIEFANIQKQREEDRMAKVQEYEEKRLQLQNVLTQKLEEMLRQREDLEQVRQELYQEEQAEIDRRKLKEEEEMKLRKQKEMKQNFEEQMALKELVLQAAKEEEEIFRKATLAKLAEDDRIELMNAQKQRMKLLEHRKAVEKLIEERRNQFLADKERELEEWQLQQRRQGCINTIIEEERLKLLKEHATKLLGYLPKGVFKKEDDIDMLGEEFRKAYQKRSEVCEEK</sequence>
<reference evidence="16" key="1">
    <citation type="submission" date="2025-08" db="UniProtKB">
        <authorList>
            <consortium name="RefSeq"/>
        </authorList>
    </citation>
    <scope>IDENTIFICATION</scope>
</reference>
<evidence type="ECO:0000313" key="15">
    <source>
        <dbReference type="Proteomes" id="UP000694850"/>
    </source>
</evidence>
<protein>
    <recommendedName>
        <fullName evidence="4">Meiosis-specific nuclear structural protein 1</fullName>
    </recommendedName>
</protein>